<dbReference type="EMBL" id="VZUL01000002">
    <property type="protein sequence ID" value="KAB1087570.1"/>
    <property type="molecule type" value="Genomic_DNA"/>
</dbReference>
<dbReference type="InterPro" id="IPR032710">
    <property type="entry name" value="NTF2-like_dom_sf"/>
</dbReference>
<accession>A0A6A1TTW6</accession>
<protein>
    <submittedName>
        <fullName evidence="2">Nuclear transport factor 2 family protein</fullName>
    </submittedName>
</protein>
<dbReference type="Proteomes" id="UP000386575">
    <property type="component" value="Unassembled WGS sequence"/>
</dbReference>
<evidence type="ECO:0000259" key="1">
    <source>
        <dbReference type="Pfam" id="PF12680"/>
    </source>
</evidence>
<organism evidence="2 3">
    <name type="scientific">Neorhizobium galegae</name>
    <name type="common">Rhizobium galegae</name>
    <dbReference type="NCBI Taxonomy" id="399"/>
    <lineage>
        <taxon>Bacteria</taxon>
        <taxon>Pseudomonadati</taxon>
        <taxon>Pseudomonadota</taxon>
        <taxon>Alphaproteobacteria</taxon>
        <taxon>Hyphomicrobiales</taxon>
        <taxon>Rhizobiaceae</taxon>
        <taxon>Rhizobium/Agrobacterium group</taxon>
        <taxon>Neorhizobium</taxon>
    </lineage>
</organism>
<dbReference type="Pfam" id="PF12680">
    <property type="entry name" value="SnoaL_2"/>
    <property type="match status" value="1"/>
</dbReference>
<reference evidence="2 3" key="1">
    <citation type="submission" date="2019-09" db="EMBL/GenBank/DDBJ databases">
        <title>Genome sequencing of Ng87 strain.</title>
        <authorList>
            <person name="Karasev E.S."/>
            <person name="Andronov E."/>
        </authorList>
    </citation>
    <scope>NUCLEOTIDE SEQUENCE [LARGE SCALE GENOMIC DNA]</scope>
    <source>
        <strain evidence="2 3">Ng87</strain>
    </source>
</reference>
<feature type="domain" description="SnoaL-like" evidence="1">
    <location>
        <begin position="10"/>
        <end position="104"/>
    </location>
</feature>
<proteinExistence type="predicted"/>
<dbReference type="InterPro" id="IPR037401">
    <property type="entry name" value="SnoaL-like"/>
</dbReference>
<dbReference type="Gene3D" id="3.10.450.50">
    <property type="match status" value="1"/>
</dbReference>
<evidence type="ECO:0000313" key="3">
    <source>
        <dbReference type="Proteomes" id="UP000386575"/>
    </source>
</evidence>
<sequence length="108" mass="11965">MTQPLLEALAAYFAAKNRHEIDEMLAPFSETAVVKDEGEEMRGPAEIRAWMEETTRKYRVAVEVKNVERDGETYAVAALVSGTFPGSPAMLHYHFTLAGGRIAHLEIG</sequence>
<gene>
    <name evidence="2" type="ORF">F4V91_14715</name>
</gene>
<dbReference type="AlphaFoldDB" id="A0A6A1TTW6"/>
<dbReference type="SUPFAM" id="SSF54427">
    <property type="entry name" value="NTF2-like"/>
    <property type="match status" value="1"/>
</dbReference>
<dbReference type="RefSeq" id="WP_151043529.1">
    <property type="nucleotide sequence ID" value="NZ_VZUL01000002.1"/>
</dbReference>
<comment type="caution">
    <text evidence="2">The sequence shown here is derived from an EMBL/GenBank/DDBJ whole genome shotgun (WGS) entry which is preliminary data.</text>
</comment>
<name>A0A6A1TTW6_NEOGA</name>
<evidence type="ECO:0000313" key="2">
    <source>
        <dbReference type="EMBL" id="KAB1087570.1"/>
    </source>
</evidence>